<organism evidence="2 3">
    <name type="scientific">Moraxella caprae</name>
    <dbReference type="NCBI Taxonomy" id="90240"/>
    <lineage>
        <taxon>Bacteria</taxon>
        <taxon>Pseudomonadati</taxon>
        <taxon>Pseudomonadota</taxon>
        <taxon>Gammaproteobacteria</taxon>
        <taxon>Moraxellales</taxon>
        <taxon>Moraxellaceae</taxon>
        <taxon>Moraxella</taxon>
    </lineage>
</organism>
<reference evidence="2 3" key="1">
    <citation type="submission" date="2018-06" db="EMBL/GenBank/DDBJ databases">
        <authorList>
            <consortium name="Pathogen Informatics"/>
            <person name="Doyle S."/>
        </authorList>
    </citation>
    <scope>NUCLEOTIDE SEQUENCE [LARGE SCALE GENOMIC DNA]</scope>
    <source>
        <strain evidence="2 3">NCTC12877</strain>
    </source>
</reference>
<evidence type="ECO:0000313" key="3">
    <source>
        <dbReference type="Proteomes" id="UP000254065"/>
    </source>
</evidence>
<evidence type="ECO:0000313" key="2">
    <source>
        <dbReference type="EMBL" id="STZ08498.1"/>
    </source>
</evidence>
<keyword evidence="1" id="KW-0732">Signal</keyword>
<protein>
    <recommendedName>
        <fullName evidence="4">PepSY domain-containing protein</fullName>
    </recommendedName>
</protein>
<evidence type="ECO:0008006" key="4">
    <source>
        <dbReference type="Google" id="ProtNLM"/>
    </source>
</evidence>
<feature type="signal peptide" evidence="1">
    <location>
        <begin position="1"/>
        <end position="21"/>
    </location>
</feature>
<keyword evidence="3" id="KW-1185">Reference proteome</keyword>
<name>A0A378R0E5_9GAMM</name>
<sequence>MKNLTRCVLSAVLLSSLPAFALTIAPPVSEAEKVRNTHRLFISSKKVALERLEKYGFIDIKNSGKYECYMDDDVFGCRVIHPYYFTMKDNVFTKVHYDFNPRFSSIQSTSTTLSKDEKDELINVLNMATDDPQMSEIIIDKLVQDYHAKVAKKETIEKGWYGYSVYFNYYGVIIELAGSDEEFIYLYVN</sequence>
<feature type="chain" id="PRO_5016581830" description="PepSY domain-containing protein" evidence="1">
    <location>
        <begin position="22"/>
        <end position="189"/>
    </location>
</feature>
<accession>A0A378R0E5</accession>
<gene>
    <name evidence="2" type="ORF">NCTC12877_01501</name>
</gene>
<dbReference type="EMBL" id="UGQB01000004">
    <property type="protein sequence ID" value="STZ08498.1"/>
    <property type="molecule type" value="Genomic_DNA"/>
</dbReference>
<dbReference type="RefSeq" id="WP_029102063.1">
    <property type="nucleotide sequence ID" value="NZ_UGQB01000004.1"/>
</dbReference>
<dbReference type="Proteomes" id="UP000254065">
    <property type="component" value="Unassembled WGS sequence"/>
</dbReference>
<proteinExistence type="predicted"/>
<dbReference type="AlphaFoldDB" id="A0A378R0E5"/>
<evidence type="ECO:0000256" key="1">
    <source>
        <dbReference type="SAM" id="SignalP"/>
    </source>
</evidence>